<dbReference type="Proteomes" id="UP000694396">
    <property type="component" value="Unplaced"/>
</dbReference>
<name>A0A8C3NR02_9PASS</name>
<protein>
    <submittedName>
        <fullName evidence="2">Uncharacterized protein</fullName>
    </submittedName>
</protein>
<organism evidence="2 3">
    <name type="scientific">Cyanoderma ruficeps</name>
    <name type="common">rufous-capped babbler</name>
    <dbReference type="NCBI Taxonomy" id="181631"/>
    <lineage>
        <taxon>Eukaryota</taxon>
        <taxon>Metazoa</taxon>
        <taxon>Chordata</taxon>
        <taxon>Craniata</taxon>
        <taxon>Vertebrata</taxon>
        <taxon>Euteleostomi</taxon>
        <taxon>Archelosauria</taxon>
        <taxon>Archosauria</taxon>
        <taxon>Dinosauria</taxon>
        <taxon>Saurischia</taxon>
        <taxon>Theropoda</taxon>
        <taxon>Coelurosauria</taxon>
        <taxon>Aves</taxon>
        <taxon>Neognathae</taxon>
        <taxon>Neoaves</taxon>
        <taxon>Telluraves</taxon>
        <taxon>Australaves</taxon>
        <taxon>Passeriformes</taxon>
        <taxon>Sylvioidea</taxon>
        <taxon>Timaliidae</taxon>
        <taxon>Cyanoderma</taxon>
    </lineage>
</organism>
<feature type="region of interest" description="Disordered" evidence="1">
    <location>
        <begin position="166"/>
        <end position="185"/>
    </location>
</feature>
<dbReference type="AlphaFoldDB" id="A0A8C3NR02"/>
<reference evidence="2" key="1">
    <citation type="submission" date="2025-08" db="UniProtKB">
        <authorList>
            <consortium name="Ensembl"/>
        </authorList>
    </citation>
    <scope>IDENTIFICATION</scope>
</reference>
<evidence type="ECO:0000313" key="2">
    <source>
        <dbReference type="Ensembl" id="ENSCRFP00000001605.1"/>
    </source>
</evidence>
<accession>A0A8C3NR02</accession>
<reference evidence="2" key="2">
    <citation type="submission" date="2025-09" db="UniProtKB">
        <authorList>
            <consortium name="Ensembl"/>
        </authorList>
    </citation>
    <scope>IDENTIFICATION</scope>
</reference>
<feature type="compositionally biased region" description="Low complexity" evidence="1">
    <location>
        <begin position="14"/>
        <end position="31"/>
    </location>
</feature>
<keyword evidence="3" id="KW-1185">Reference proteome</keyword>
<feature type="compositionally biased region" description="Gly residues" evidence="1">
    <location>
        <begin position="1"/>
        <end position="13"/>
    </location>
</feature>
<proteinExistence type="predicted"/>
<sequence length="216" mass="23123">MRGEQGRGCGGCAGSRDGSAGDARPVTARGARAGRDARCWRCAGPGRAAVAVPGERGDSAVSPAGGPGPRAPLPPVSCGGLQLRFPLPQLSAALSHVRLPGEPAVLRVRGLGREAQHHRLGGRGSAVFHRLVDHHRCCGEIPSGGRFQPFLPRLWGHCHHRVPDDQRRVQRAGERGQLQRGLPGPDRGSDLALHWLHDGFWVPHCFHVDPFWGLRG</sequence>
<evidence type="ECO:0000313" key="3">
    <source>
        <dbReference type="Proteomes" id="UP000694396"/>
    </source>
</evidence>
<evidence type="ECO:0000256" key="1">
    <source>
        <dbReference type="SAM" id="MobiDB-lite"/>
    </source>
</evidence>
<dbReference type="Ensembl" id="ENSCRFT00000001677.1">
    <property type="protein sequence ID" value="ENSCRFP00000001605.1"/>
    <property type="gene ID" value="ENSCRFG00000001357.1"/>
</dbReference>
<feature type="region of interest" description="Disordered" evidence="1">
    <location>
        <begin position="1"/>
        <end position="31"/>
    </location>
</feature>